<keyword evidence="1" id="KW-0472">Membrane</keyword>
<keyword evidence="1" id="KW-1133">Transmembrane helix</keyword>
<proteinExistence type="predicted"/>
<dbReference type="RefSeq" id="WP_103999341.1">
    <property type="nucleotide sequence ID" value="NZ_FNVP01000003.1"/>
</dbReference>
<accession>A0A1H5VM97</accession>
<evidence type="ECO:0000313" key="3">
    <source>
        <dbReference type="Proteomes" id="UP000236737"/>
    </source>
</evidence>
<dbReference type="AlphaFoldDB" id="A0A1H5VM97"/>
<feature type="transmembrane region" description="Helical" evidence="1">
    <location>
        <begin position="5"/>
        <end position="21"/>
    </location>
</feature>
<evidence type="ECO:0000313" key="2">
    <source>
        <dbReference type="EMBL" id="SEF88146.1"/>
    </source>
</evidence>
<sequence length="60" mass="6838">MKKIIIPIMVLAIIIALYEQVSPEKNVYIMVIAIVIFMMGMMQLSAKIPSKNQDKEDENV</sequence>
<keyword evidence="1" id="KW-0812">Transmembrane</keyword>
<organism evidence="2 3">
    <name type="scientific">Flavobacterium urumqiense</name>
    <dbReference type="NCBI Taxonomy" id="935224"/>
    <lineage>
        <taxon>Bacteria</taxon>
        <taxon>Pseudomonadati</taxon>
        <taxon>Bacteroidota</taxon>
        <taxon>Flavobacteriia</taxon>
        <taxon>Flavobacteriales</taxon>
        <taxon>Flavobacteriaceae</taxon>
        <taxon>Flavobacterium</taxon>
    </lineage>
</organism>
<keyword evidence="3" id="KW-1185">Reference proteome</keyword>
<dbReference type="EMBL" id="FNVP01000003">
    <property type="protein sequence ID" value="SEF88146.1"/>
    <property type="molecule type" value="Genomic_DNA"/>
</dbReference>
<reference evidence="3" key="1">
    <citation type="submission" date="2016-10" db="EMBL/GenBank/DDBJ databases">
        <authorList>
            <person name="Varghese N."/>
            <person name="Submissions S."/>
        </authorList>
    </citation>
    <scope>NUCLEOTIDE SEQUENCE [LARGE SCALE GENOMIC DNA]</scope>
    <source>
        <strain evidence="3">CGMCC 1.9230</strain>
    </source>
</reference>
<evidence type="ECO:0000256" key="1">
    <source>
        <dbReference type="SAM" id="Phobius"/>
    </source>
</evidence>
<dbReference type="Proteomes" id="UP000236737">
    <property type="component" value="Unassembled WGS sequence"/>
</dbReference>
<dbReference type="OrthoDB" id="1449506at2"/>
<feature type="transmembrane region" description="Helical" evidence="1">
    <location>
        <begin position="27"/>
        <end position="46"/>
    </location>
</feature>
<name>A0A1H5VM97_9FLAO</name>
<gene>
    <name evidence="2" type="ORF">SAMN04488130_103268</name>
</gene>
<protein>
    <submittedName>
        <fullName evidence="2">Uncharacterized protein</fullName>
    </submittedName>
</protein>